<evidence type="ECO:0000313" key="2">
    <source>
        <dbReference type="Proteomes" id="UP000732378"/>
    </source>
</evidence>
<comment type="caution">
    <text evidence="1">The sequence shown here is derived from an EMBL/GenBank/DDBJ whole genome shotgun (WGS) entry which is preliminary data.</text>
</comment>
<sequence>MTVDRSFIRVKAMLLAPNPERTAHAVREVLPLYPAVPGRWSNRLSAL</sequence>
<accession>A0ABS2M530</accession>
<name>A0ABS2M530_9ACTN</name>
<organism evidence="1 2">
    <name type="scientific">Nocardioides salarius</name>
    <dbReference type="NCBI Taxonomy" id="374513"/>
    <lineage>
        <taxon>Bacteria</taxon>
        <taxon>Bacillati</taxon>
        <taxon>Actinomycetota</taxon>
        <taxon>Actinomycetes</taxon>
        <taxon>Propionibacteriales</taxon>
        <taxon>Nocardioidaceae</taxon>
        <taxon>Nocardioides</taxon>
    </lineage>
</organism>
<dbReference type="EMBL" id="JAFBBZ010000001">
    <property type="protein sequence ID" value="MBM7506289.1"/>
    <property type="molecule type" value="Genomic_DNA"/>
</dbReference>
<gene>
    <name evidence="1" type="ORF">JOE61_000103</name>
</gene>
<proteinExistence type="predicted"/>
<evidence type="ECO:0000313" key="1">
    <source>
        <dbReference type="EMBL" id="MBM7506289.1"/>
    </source>
</evidence>
<dbReference type="RefSeq" id="WP_193668792.1">
    <property type="nucleotide sequence ID" value="NZ_JACDTV010000006.1"/>
</dbReference>
<keyword evidence="2" id="KW-1185">Reference proteome</keyword>
<dbReference type="Proteomes" id="UP000732378">
    <property type="component" value="Unassembled WGS sequence"/>
</dbReference>
<protein>
    <submittedName>
        <fullName evidence="1">Uncharacterized protein</fullName>
    </submittedName>
</protein>
<reference evidence="1 2" key="1">
    <citation type="submission" date="2021-01" db="EMBL/GenBank/DDBJ databases">
        <title>Sequencing the genomes of 1000 actinobacteria strains.</title>
        <authorList>
            <person name="Klenk H.-P."/>
        </authorList>
    </citation>
    <scope>NUCLEOTIDE SEQUENCE [LARGE SCALE GENOMIC DNA]</scope>
    <source>
        <strain evidence="1 2">DSM 18239</strain>
    </source>
</reference>